<name>A0ABZ3IRM4_9FIRM</name>
<dbReference type="Proteomes" id="UP000216752">
    <property type="component" value="Chromosome"/>
</dbReference>
<gene>
    <name evidence="9" type="primary">tolC_2</name>
    <name evidence="9" type="ORF">SPSIL_043430</name>
</gene>
<dbReference type="SUPFAM" id="SSF56954">
    <property type="entry name" value="Outer membrane efflux proteins (OEP)"/>
    <property type="match status" value="1"/>
</dbReference>
<evidence type="ECO:0000256" key="3">
    <source>
        <dbReference type="ARBA" id="ARBA00022448"/>
    </source>
</evidence>
<dbReference type="PANTHER" id="PTHR30026">
    <property type="entry name" value="OUTER MEMBRANE PROTEIN TOLC"/>
    <property type="match status" value="1"/>
</dbReference>
<keyword evidence="7" id="KW-0998">Cell outer membrane</keyword>
<dbReference type="PANTHER" id="PTHR30026:SF20">
    <property type="entry name" value="OUTER MEMBRANE PROTEIN TOLC"/>
    <property type="match status" value="1"/>
</dbReference>
<sequence>MVKFILSGRRVKQVSALLTGTLLMAVSLPGFAAPLELTLDEAVAMALKSNPSVKISESELEKANWDVSVAKAGKAPSVSLSHSASRYKTAESSTYVYDYDATPGNIPYKVPVPAYLTTLYSNSINMTLPLYTGGKLEGTIDNAKLAVKVADLGVTEAQQQIKLDATNGYYSILQTRNLVTLRGESLDRLTEHLKNVEAQYNAGTVAKTDVLRSEVEKAAAEQNVIIAKNSYELAVSSLNNIISLPLDTELIVKDELKYQKYDKTLEDCIKAALTNRPGLAQAQVNVDIAKTNIKVAESGNKLTVAATASEKWHDSDFPGADYNAWSIGINASYNLFDGGLVKAQVKGSKAQLTKATEQLRQTKDSVQLEVRQAYLNMLEAEKRIETSKVAVVKGEEDYKIAQVRYSAGVGTNLDVIDSQVALTSAKTDYVQALYDYNTSRAKLNKAMGIAVK</sequence>
<evidence type="ECO:0000256" key="8">
    <source>
        <dbReference type="SAM" id="SignalP"/>
    </source>
</evidence>
<keyword evidence="4" id="KW-1134">Transmembrane beta strand</keyword>
<evidence type="ECO:0000256" key="4">
    <source>
        <dbReference type="ARBA" id="ARBA00022452"/>
    </source>
</evidence>
<organism evidence="9 10">
    <name type="scientific">Sporomusa silvacetica DSM 10669</name>
    <dbReference type="NCBI Taxonomy" id="1123289"/>
    <lineage>
        <taxon>Bacteria</taxon>
        <taxon>Bacillati</taxon>
        <taxon>Bacillota</taxon>
        <taxon>Negativicutes</taxon>
        <taxon>Selenomonadales</taxon>
        <taxon>Sporomusaceae</taxon>
        <taxon>Sporomusa</taxon>
    </lineage>
</organism>
<dbReference type="EMBL" id="CP155573">
    <property type="protein sequence ID" value="XFO68123.1"/>
    <property type="molecule type" value="Genomic_DNA"/>
</dbReference>
<keyword evidence="3" id="KW-0813">Transport</keyword>
<evidence type="ECO:0000256" key="5">
    <source>
        <dbReference type="ARBA" id="ARBA00022692"/>
    </source>
</evidence>
<feature type="chain" id="PRO_5045781859" evidence="8">
    <location>
        <begin position="33"/>
        <end position="452"/>
    </location>
</feature>
<dbReference type="PIRSF" id="PIRSF001892">
    <property type="entry name" value="CyaE"/>
    <property type="match status" value="1"/>
</dbReference>
<evidence type="ECO:0000313" key="9">
    <source>
        <dbReference type="EMBL" id="XFO68123.1"/>
    </source>
</evidence>
<accession>A0ABZ3IRM4</accession>
<evidence type="ECO:0000313" key="10">
    <source>
        <dbReference type="Proteomes" id="UP000216752"/>
    </source>
</evidence>
<evidence type="ECO:0000256" key="1">
    <source>
        <dbReference type="ARBA" id="ARBA00004442"/>
    </source>
</evidence>
<keyword evidence="5" id="KW-0812">Transmembrane</keyword>
<keyword evidence="8" id="KW-0732">Signal</keyword>
<proteinExistence type="inferred from homology"/>
<evidence type="ECO:0000256" key="7">
    <source>
        <dbReference type="ARBA" id="ARBA00023237"/>
    </source>
</evidence>
<dbReference type="Pfam" id="PF02321">
    <property type="entry name" value="OEP"/>
    <property type="match status" value="2"/>
</dbReference>
<evidence type="ECO:0000256" key="2">
    <source>
        <dbReference type="ARBA" id="ARBA00007613"/>
    </source>
</evidence>
<dbReference type="Gene3D" id="1.20.1600.10">
    <property type="entry name" value="Outer membrane efflux proteins (OEP)"/>
    <property type="match status" value="1"/>
</dbReference>
<dbReference type="InterPro" id="IPR051906">
    <property type="entry name" value="TolC-like"/>
</dbReference>
<keyword evidence="6" id="KW-0472">Membrane</keyword>
<reference evidence="9" key="1">
    <citation type="submission" date="2024-05" db="EMBL/GenBank/DDBJ databases">
        <title>Isolation and characterization of Sporomusa carbonis sp. nov., a carboxydotrophic hydrogenogen in the genus of Sporomusa isolated from a charcoal burning pile.</title>
        <authorList>
            <person name="Boeer T."/>
            <person name="Rosenbaum F."/>
            <person name="Eysell L."/>
            <person name="Mueller V."/>
            <person name="Daniel R."/>
            <person name="Poehlein A."/>
        </authorList>
    </citation>
    <scope>NUCLEOTIDE SEQUENCE [LARGE SCALE GENOMIC DNA]</scope>
    <source>
        <strain evidence="9">DSM 10669</strain>
    </source>
</reference>
<dbReference type="InterPro" id="IPR028351">
    <property type="entry name" value="CyaE"/>
</dbReference>
<dbReference type="RefSeq" id="WP_094603921.1">
    <property type="nucleotide sequence ID" value="NZ_CP155573.1"/>
</dbReference>
<keyword evidence="10" id="KW-1185">Reference proteome</keyword>
<evidence type="ECO:0000256" key="6">
    <source>
        <dbReference type="ARBA" id="ARBA00023136"/>
    </source>
</evidence>
<protein>
    <submittedName>
        <fullName evidence="9">Outer membrane protein TolC</fullName>
    </submittedName>
</protein>
<feature type="signal peptide" evidence="8">
    <location>
        <begin position="1"/>
        <end position="32"/>
    </location>
</feature>
<comment type="similarity">
    <text evidence="2">Belongs to the outer membrane factor (OMF) (TC 1.B.17) family.</text>
</comment>
<dbReference type="InterPro" id="IPR003423">
    <property type="entry name" value="OMP_efflux"/>
</dbReference>
<comment type="subcellular location">
    <subcellularLocation>
        <location evidence="1">Cell outer membrane</location>
    </subcellularLocation>
</comment>